<feature type="compositionally biased region" description="Basic and acidic residues" evidence="9">
    <location>
        <begin position="129"/>
        <end position="141"/>
    </location>
</feature>
<evidence type="ECO:0000313" key="12">
    <source>
        <dbReference type="EMBL" id="ONK77375.1"/>
    </source>
</evidence>
<dbReference type="Gramene" id="ONK77375">
    <property type="protein sequence ID" value="ONK77375"/>
    <property type="gene ID" value="A4U43_C02F5870"/>
</dbReference>
<keyword evidence="6" id="KW-0238">DNA-binding</keyword>
<dbReference type="InterPro" id="IPR012677">
    <property type="entry name" value="Nucleotide-bd_a/b_plait_sf"/>
</dbReference>
<evidence type="ECO:0000256" key="5">
    <source>
        <dbReference type="ARBA" id="ARBA00022884"/>
    </source>
</evidence>
<organism evidence="12 13">
    <name type="scientific">Asparagus officinalis</name>
    <name type="common">Garden asparagus</name>
    <dbReference type="NCBI Taxonomy" id="4686"/>
    <lineage>
        <taxon>Eukaryota</taxon>
        <taxon>Viridiplantae</taxon>
        <taxon>Streptophyta</taxon>
        <taxon>Embryophyta</taxon>
        <taxon>Tracheophyta</taxon>
        <taxon>Spermatophyta</taxon>
        <taxon>Magnoliopsida</taxon>
        <taxon>Liliopsida</taxon>
        <taxon>Asparagales</taxon>
        <taxon>Asparagaceae</taxon>
        <taxon>Asparagoideae</taxon>
        <taxon>Asparagus</taxon>
    </lineage>
</organism>
<dbReference type="InterPro" id="IPR035979">
    <property type="entry name" value="RBD_domain_sf"/>
</dbReference>
<evidence type="ECO:0000259" key="10">
    <source>
        <dbReference type="PROSITE" id="PS50102"/>
    </source>
</evidence>
<proteinExistence type="predicted"/>
<evidence type="ECO:0000256" key="3">
    <source>
        <dbReference type="ARBA" id="ARBA00022771"/>
    </source>
</evidence>
<keyword evidence="5 7" id="KW-0694">RNA-binding</keyword>
<feature type="compositionally biased region" description="Basic residues" evidence="9">
    <location>
        <begin position="399"/>
        <end position="411"/>
    </location>
</feature>
<keyword evidence="2" id="KW-0677">Repeat</keyword>
<evidence type="ECO:0000259" key="11">
    <source>
        <dbReference type="PROSITE" id="PS50103"/>
    </source>
</evidence>
<feature type="domain" description="RRM" evidence="10">
    <location>
        <begin position="214"/>
        <end position="314"/>
    </location>
</feature>
<evidence type="ECO:0000256" key="9">
    <source>
        <dbReference type="SAM" id="MobiDB-lite"/>
    </source>
</evidence>
<keyword evidence="4 8" id="KW-0862">Zinc</keyword>
<dbReference type="GO" id="GO:0089701">
    <property type="term" value="C:U2AF complex"/>
    <property type="evidence" value="ECO:0007669"/>
    <property type="project" value="InterPro"/>
</dbReference>
<dbReference type="PROSITE" id="PS50102">
    <property type="entry name" value="RRM"/>
    <property type="match status" value="1"/>
</dbReference>
<feature type="domain" description="C3H1-type" evidence="11">
    <location>
        <begin position="182"/>
        <end position="210"/>
    </location>
</feature>
<dbReference type="GO" id="GO:0008270">
    <property type="term" value="F:zinc ion binding"/>
    <property type="evidence" value="ECO:0007669"/>
    <property type="project" value="UniProtKB-KW"/>
</dbReference>
<feature type="compositionally biased region" description="Basic and acidic residues" evidence="9">
    <location>
        <begin position="554"/>
        <end position="568"/>
    </location>
</feature>
<feature type="region of interest" description="Disordered" evidence="9">
    <location>
        <begin position="389"/>
        <end position="700"/>
    </location>
</feature>
<feature type="zinc finger region" description="C3H1-type" evidence="8">
    <location>
        <begin position="182"/>
        <end position="210"/>
    </location>
</feature>
<feature type="region of interest" description="Disordered" evidence="9">
    <location>
        <begin position="1"/>
        <end position="99"/>
    </location>
</feature>
<dbReference type="InterPro" id="IPR000571">
    <property type="entry name" value="Znf_CCCH"/>
</dbReference>
<dbReference type="PROSITE" id="PS50103">
    <property type="entry name" value="ZF_C3H1"/>
    <property type="match status" value="2"/>
</dbReference>
<dbReference type="InterPro" id="IPR000504">
    <property type="entry name" value="RRM_dom"/>
</dbReference>
<dbReference type="GO" id="GO:0000398">
    <property type="term" value="P:mRNA splicing, via spliceosome"/>
    <property type="evidence" value="ECO:0007669"/>
    <property type="project" value="InterPro"/>
</dbReference>
<feature type="region of interest" description="Disordered" evidence="9">
    <location>
        <begin position="124"/>
        <end position="152"/>
    </location>
</feature>
<feature type="compositionally biased region" description="Basic and acidic residues" evidence="9">
    <location>
        <begin position="601"/>
        <end position="629"/>
    </location>
</feature>
<protein>
    <recommendedName>
        <fullName evidence="14">C3H1-type domain-containing protein</fullName>
    </recommendedName>
</protein>
<dbReference type="GO" id="GO:0003723">
    <property type="term" value="F:RNA binding"/>
    <property type="evidence" value="ECO:0007669"/>
    <property type="project" value="UniProtKB-UniRule"/>
</dbReference>
<evidence type="ECO:0000256" key="7">
    <source>
        <dbReference type="PROSITE-ProRule" id="PRU00176"/>
    </source>
</evidence>
<dbReference type="FunFam" id="3.30.70.330:FF:000318">
    <property type="entry name" value="Zinc finger CCCH domain-containing protein 5"/>
    <property type="match status" value="1"/>
</dbReference>
<dbReference type="SMART" id="SM00356">
    <property type="entry name" value="ZnF_C3H1"/>
    <property type="match status" value="2"/>
</dbReference>
<evidence type="ECO:0000256" key="4">
    <source>
        <dbReference type="ARBA" id="ARBA00022833"/>
    </source>
</evidence>
<evidence type="ECO:0000256" key="2">
    <source>
        <dbReference type="ARBA" id="ARBA00022737"/>
    </source>
</evidence>
<dbReference type="InterPro" id="IPR009145">
    <property type="entry name" value="U2AF_small"/>
</dbReference>
<evidence type="ECO:0008006" key="14">
    <source>
        <dbReference type="Google" id="ProtNLM"/>
    </source>
</evidence>
<feature type="compositionally biased region" description="Basic residues" evidence="9">
    <location>
        <begin position="642"/>
        <end position="662"/>
    </location>
</feature>
<keyword evidence="3 8" id="KW-0863">Zinc-finger</keyword>
<feature type="domain" description="C3H1-type" evidence="11">
    <location>
        <begin position="316"/>
        <end position="346"/>
    </location>
</feature>
<feature type="compositionally biased region" description="Basic and acidic residues" evidence="9">
    <location>
        <begin position="412"/>
        <end position="514"/>
    </location>
</feature>
<dbReference type="Proteomes" id="UP000243459">
    <property type="component" value="Chromosome 2"/>
</dbReference>
<dbReference type="Pfam" id="PF00642">
    <property type="entry name" value="zf-CCCH"/>
    <property type="match status" value="2"/>
</dbReference>
<feature type="zinc finger region" description="C3H1-type" evidence="8">
    <location>
        <begin position="316"/>
        <end position="346"/>
    </location>
</feature>
<dbReference type="AlphaFoldDB" id="A0A5P1FG69"/>
<name>A0A5P1FG69_ASPOF</name>
<dbReference type="PANTHER" id="PTHR12620">
    <property type="entry name" value="U2 SNRNP AUXILIARY FACTOR, SMALL SUBUNIT"/>
    <property type="match status" value="1"/>
</dbReference>
<feature type="compositionally biased region" description="Basic and acidic residues" evidence="9">
    <location>
        <begin position="522"/>
        <end position="531"/>
    </location>
</feature>
<reference evidence="13" key="1">
    <citation type="journal article" date="2017" name="Nat. Commun.">
        <title>The asparagus genome sheds light on the origin and evolution of a young Y chromosome.</title>
        <authorList>
            <person name="Harkess A."/>
            <person name="Zhou J."/>
            <person name="Xu C."/>
            <person name="Bowers J.E."/>
            <person name="Van der Hulst R."/>
            <person name="Ayyampalayam S."/>
            <person name="Mercati F."/>
            <person name="Riccardi P."/>
            <person name="McKain M.R."/>
            <person name="Kakrana A."/>
            <person name="Tang H."/>
            <person name="Ray J."/>
            <person name="Groenendijk J."/>
            <person name="Arikit S."/>
            <person name="Mathioni S.M."/>
            <person name="Nakano M."/>
            <person name="Shan H."/>
            <person name="Telgmann-Rauber A."/>
            <person name="Kanno A."/>
            <person name="Yue Z."/>
            <person name="Chen H."/>
            <person name="Li W."/>
            <person name="Chen Y."/>
            <person name="Xu X."/>
            <person name="Zhang Y."/>
            <person name="Luo S."/>
            <person name="Chen H."/>
            <person name="Gao J."/>
            <person name="Mao Z."/>
            <person name="Pires J.C."/>
            <person name="Luo M."/>
            <person name="Kudrna D."/>
            <person name="Wing R.A."/>
            <person name="Meyers B.C."/>
            <person name="Yi K."/>
            <person name="Kong H."/>
            <person name="Lavrijsen P."/>
            <person name="Sunseri F."/>
            <person name="Falavigna A."/>
            <person name="Ye Y."/>
            <person name="Leebens-Mack J.H."/>
            <person name="Chen G."/>
        </authorList>
    </citation>
    <scope>NUCLEOTIDE SEQUENCE [LARGE SCALE GENOMIC DNA]</scope>
    <source>
        <strain evidence="13">cv. DH0086</strain>
    </source>
</reference>
<evidence type="ECO:0000256" key="8">
    <source>
        <dbReference type="PROSITE-ProRule" id="PRU00723"/>
    </source>
</evidence>
<evidence type="ECO:0000313" key="13">
    <source>
        <dbReference type="Proteomes" id="UP000243459"/>
    </source>
</evidence>
<feature type="compositionally biased region" description="Basic and acidic residues" evidence="9">
    <location>
        <begin position="575"/>
        <end position="586"/>
    </location>
</feature>
<dbReference type="Gene3D" id="3.30.70.330">
    <property type="match status" value="1"/>
</dbReference>
<evidence type="ECO:0000256" key="6">
    <source>
        <dbReference type="ARBA" id="ARBA00023125"/>
    </source>
</evidence>
<dbReference type="GO" id="GO:0003677">
    <property type="term" value="F:DNA binding"/>
    <property type="evidence" value="ECO:0007669"/>
    <property type="project" value="UniProtKB-KW"/>
</dbReference>
<keyword evidence="1 8" id="KW-0479">Metal-binding</keyword>
<gene>
    <name evidence="12" type="ORF">A4U43_C02F5870</name>
</gene>
<feature type="compositionally biased region" description="Basic and acidic residues" evidence="9">
    <location>
        <begin position="41"/>
        <end position="92"/>
    </location>
</feature>
<dbReference type="SUPFAM" id="SSF54928">
    <property type="entry name" value="RNA-binding domain, RBD"/>
    <property type="match status" value="1"/>
</dbReference>
<sequence length="700" mass="82351">MADPVTADEQPKPTVNETLGGLQSRKEKRKALKKLKRKQIRKEAAIREREEEEARSNDPEEEERIRKAEEEERRRQKLLEESERRKGEHSNELDEDDEWDYIEDGPAEIIWKGNEIIVKKKMAKIPKGSADRKQDDKDVERPTSNPLPPQSVAYASYNNRQHTSAPDLLESVAQQVPNFGTEQDKAHCPFHLKTGACRFGTRCSRVHFYPDKSCTILIKNMYNGPGLAWEQDEGLEHTNEEIEHCYEEFYEDVHTEFLKFGELVNFKVCRNGSSHLRGNVYVHYRFLESAVLAYNTMNARYFAGKQITCEFVGVTRWKVAICGEFMKSRLRNCSRGSACNFIHCFRNPGGDYEWADWDNPPPKYWIRKMGVLFGNSDELSYGKQMEFGDFESPRDSSRKRAPITGRYHSRRSPGDEIEVHDYGSDRENSYRKRDRSSSRSVRREHSERRKDESKQHEENHKSKVHHYDTKNSPHAANVDRYREKDREYDKKHQKFESHQRQKGEDSSVRKEKSERKHRSKSNKREREEDISSHQLSVYNDDRRNRSSSHSSGEYLRHSIDVQDQDDARYCSNDSDSERNFSDQDRPHRNKQHKSRHRRHTTNYDEKAKLMKYEAYDDRWETRGEASGREETEESSYNGSSSSHRKPSKSGGKLKHCRKKRRHVDNSSGSDEELDRKPRKKHSHGQRTSAEKRSQQRSHNS</sequence>
<feature type="compositionally biased region" description="Basic residues" evidence="9">
    <location>
        <begin position="587"/>
        <end position="600"/>
    </location>
</feature>
<dbReference type="EMBL" id="CM007382">
    <property type="protein sequence ID" value="ONK77375.1"/>
    <property type="molecule type" value="Genomic_DNA"/>
</dbReference>
<evidence type="ECO:0000256" key="1">
    <source>
        <dbReference type="ARBA" id="ARBA00022723"/>
    </source>
</evidence>
<accession>A0A5P1FG69</accession>
<dbReference type="PRINTS" id="PR01848">
    <property type="entry name" value="U2AUXFACTOR"/>
</dbReference>
<feature type="compositionally biased region" description="Basic residues" evidence="9">
    <location>
        <begin position="26"/>
        <end position="40"/>
    </location>
</feature>
<keyword evidence="13" id="KW-1185">Reference proteome</keyword>